<dbReference type="InterPro" id="IPR042267">
    <property type="entry name" value="VTC_sf"/>
</dbReference>
<dbReference type="AlphaFoldDB" id="A0A2Z3YQK3"/>
<name>A0A2Z3YQK3_9CORY</name>
<dbReference type="InterPro" id="IPR033469">
    <property type="entry name" value="CYTH-like_dom_sf"/>
</dbReference>
<dbReference type="RefSeq" id="WP_110482199.1">
    <property type="nucleotide sequence ID" value="NZ_CP024988.1"/>
</dbReference>
<dbReference type="KEGG" id="cpre:Csp1_24640"/>
<keyword evidence="3" id="KW-1185">Reference proteome</keyword>
<protein>
    <recommendedName>
        <fullName evidence="1">VTC domain-containing protein</fullName>
    </recommendedName>
</protein>
<organism evidence="2 3">
    <name type="scientific">Corynebacterium provencense</name>
    <dbReference type="NCBI Taxonomy" id="1737425"/>
    <lineage>
        <taxon>Bacteria</taxon>
        <taxon>Bacillati</taxon>
        <taxon>Actinomycetota</taxon>
        <taxon>Actinomycetes</taxon>
        <taxon>Mycobacteriales</taxon>
        <taxon>Corynebacteriaceae</taxon>
        <taxon>Corynebacterium</taxon>
    </lineage>
</organism>
<feature type="domain" description="VTC" evidence="1">
    <location>
        <begin position="18"/>
        <end position="236"/>
    </location>
</feature>
<dbReference type="CDD" id="cd07750">
    <property type="entry name" value="PolyPPase_VTC_like"/>
    <property type="match status" value="1"/>
</dbReference>
<dbReference type="GO" id="GO:0006799">
    <property type="term" value="P:polyphosphate biosynthetic process"/>
    <property type="evidence" value="ECO:0007669"/>
    <property type="project" value="UniProtKB-ARBA"/>
</dbReference>
<dbReference type="Gene3D" id="3.20.100.30">
    <property type="entry name" value="VTC, catalytic tunnel domain"/>
    <property type="match status" value="1"/>
</dbReference>
<dbReference type="InterPro" id="IPR018966">
    <property type="entry name" value="VTC_domain"/>
</dbReference>
<evidence type="ECO:0000313" key="2">
    <source>
        <dbReference type="EMBL" id="AWT27212.1"/>
    </source>
</evidence>
<dbReference type="Pfam" id="PF09359">
    <property type="entry name" value="VTC"/>
    <property type="match status" value="1"/>
</dbReference>
<accession>A0A2Z3YQK3</accession>
<evidence type="ECO:0000313" key="3">
    <source>
        <dbReference type="Proteomes" id="UP000247696"/>
    </source>
</evidence>
<proteinExistence type="predicted"/>
<reference evidence="3" key="1">
    <citation type="submission" date="2017-11" db="EMBL/GenBank/DDBJ databases">
        <title>Otitis media/interna in a cat caused by the recently described species Corynebacterium provencense.</title>
        <authorList>
            <person name="Kittl S."/>
            <person name="Brodard I."/>
            <person name="Rychener L."/>
            <person name="Jores J."/>
            <person name="Roosje P."/>
            <person name="Gobeli Brawand S."/>
        </authorList>
    </citation>
    <scope>NUCLEOTIDE SEQUENCE [LARGE SCALE GENOMIC DNA]</scope>
    <source>
        <strain evidence="3">17KM38</strain>
    </source>
</reference>
<dbReference type="OrthoDB" id="148766at2"/>
<dbReference type="Proteomes" id="UP000247696">
    <property type="component" value="Chromosome"/>
</dbReference>
<sequence length="273" mass="30091">MKSVGLEELNAEAAMLTRVDRKYVLRSAELTEVLTRLERQAPDTRILTIDGRTAHGYRSVYFDTPDLASFMMAARPRRRKFKLRTRTYLDTGASFLEFKAEGARGVTVKSRFELAGADAEAAADDRLSPAAAVWAEDLLGQARAAGVDIHADALDPVLWGTYDRTTFLLPGGVGRATVDTNLTWQGVGTDVLDRPDMVIVETKSGSHPSDIDRMLWRTGHRPSKISKFGTGMAALHPELPHNRWNRILHDYFGYSDPTSTNTSSPSSSHISAA</sequence>
<dbReference type="SUPFAM" id="SSF55154">
    <property type="entry name" value="CYTH-like phosphatases"/>
    <property type="match status" value="1"/>
</dbReference>
<gene>
    <name evidence="2" type="ORF">Csp1_24640</name>
</gene>
<dbReference type="EMBL" id="CP024988">
    <property type="protein sequence ID" value="AWT27212.1"/>
    <property type="molecule type" value="Genomic_DNA"/>
</dbReference>
<evidence type="ECO:0000259" key="1">
    <source>
        <dbReference type="Pfam" id="PF09359"/>
    </source>
</evidence>